<evidence type="ECO:0000313" key="1">
    <source>
        <dbReference type="EMBL" id="PBK62746.1"/>
    </source>
</evidence>
<sequence length="92" mass="10384">MSVSYIPRSFTCCSGQDLDINSNINANFLPRRKDRWAAHEILAQSHGGCQLLLSGHTTRFPPQRSASDHRTMCAFSDTQNSNHTREPRARNP</sequence>
<gene>
    <name evidence="1" type="ORF">ARMSODRAFT_560372</name>
</gene>
<evidence type="ECO:0000313" key="2">
    <source>
        <dbReference type="Proteomes" id="UP000218334"/>
    </source>
</evidence>
<dbReference type="EMBL" id="KZ293463">
    <property type="protein sequence ID" value="PBK62746.1"/>
    <property type="molecule type" value="Genomic_DNA"/>
</dbReference>
<dbReference type="AlphaFoldDB" id="A0A2H3BI59"/>
<organism evidence="1 2">
    <name type="scientific">Armillaria solidipes</name>
    <dbReference type="NCBI Taxonomy" id="1076256"/>
    <lineage>
        <taxon>Eukaryota</taxon>
        <taxon>Fungi</taxon>
        <taxon>Dikarya</taxon>
        <taxon>Basidiomycota</taxon>
        <taxon>Agaricomycotina</taxon>
        <taxon>Agaricomycetes</taxon>
        <taxon>Agaricomycetidae</taxon>
        <taxon>Agaricales</taxon>
        <taxon>Marasmiineae</taxon>
        <taxon>Physalacriaceae</taxon>
        <taxon>Armillaria</taxon>
    </lineage>
</organism>
<name>A0A2H3BI59_9AGAR</name>
<protein>
    <submittedName>
        <fullName evidence="1">Uncharacterized protein</fullName>
    </submittedName>
</protein>
<proteinExistence type="predicted"/>
<reference evidence="2" key="1">
    <citation type="journal article" date="2017" name="Nat. Ecol. Evol.">
        <title>Genome expansion and lineage-specific genetic innovations in the forest pathogenic fungi Armillaria.</title>
        <authorList>
            <person name="Sipos G."/>
            <person name="Prasanna A.N."/>
            <person name="Walter M.C."/>
            <person name="O'Connor E."/>
            <person name="Balint B."/>
            <person name="Krizsan K."/>
            <person name="Kiss B."/>
            <person name="Hess J."/>
            <person name="Varga T."/>
            <person name="Slot J."/>
            <person name="Riley R."/>
            <person name="Boka B."/>
            <person name="Rigling D."/>
            <person name="Barry K."/>
            <person name="Lee J."/>
            <person name="Mihaltcheva S."/>
            <person name="LaButti K."/>
            <person name="Lipzen A."/>
            <person name="Waldron R."/>
            <person name="Moloney N.M."/>
            <person name="Sperisen C."/>
            <person name="Kredics L."/>
            <person name="Vagvoelgyi C."/>
            <person name="Patrignani A."/>
            <person name="Fitzpatrick D."/>
            <person name="Nagy I."/>
            <person name="Doyle S."/>
            <person name="Anderson J.B."/>
            <person name="Grigoriev I.V."/>
            <person name="Gueldener U."/>
            <person name="Muensterkoetter M."/>
            <person name="Nagy L.G."/>
        </authorList>
    </citation>
    <scope>NUCLEOTIDE SEQUENCE [LARGE SCALE GENOMIC DNA]</scope>
    <source>
        <strain evidence="2">28-4</strain>
    </source>
</reference>
<dbReference type="Proteomes" id="UP000218334">
    <property type="component" value="Unassembled WGS sequence"/>
</dbReference>
<accession>A0A2H3BI59</accession>
<keyword evidence="2" id="KW-1185">Reference proteome</keyword>